<dbReference type="EMBL" id="JACATZ010000003">
    <property type="protein sequence ID" value="NWJ47651.1"/>
    <property type="molecule type" value="Genomic_DNA"/>
</dbReference>
<gene>
    <name evidence="1" type="ORF">HXX08_17495</name>
    <name evidence="2" type="ORF">OZ401_003181</name>
</gene>
<dbReference type="PANTHER" id="PTHR38031">
    <property type="entry name" value="SULFUR CARRIER PROTEIN SLR0821-RELATED"/>
    <property type="match status" value="1"/>
</dbReference>
<evidence type="ECO:0000313" key="4">
    <source>
        <dbReference type="Proteomes" id="UP001431572"/>
    </source>
</evidence>
<dbReference type="InterPro" id="IPR003749">
    <property type="entry name" value="ThiS/MoaD-like"/>
</dbReference>
<evidence type="ECO:0000313" key="1">
    <source>
        <dbReference type="EMBL" id="NWJ47651.1"/>
    </source>
</evidence>
<dbReference type="InterPro" id="IPR012675">
    <property type="entry name" value="Beta-grasp_dom_sf"/>
</dbReference>
<reference evidence="2" key="2">
    <citation type="journal article" date="2024" name="Nature">
        <title>Anoxygenic phototroph of the Chloroflexota uses a type I reaction centre.</title>
        <authorList>
            <person name="Tsuji J.M."/>
            <person name="Shaw N.A."/>
            <person name="Nagashima S."/>
            <person name="Venkiteswaran J.J."/>
            <person name="Schiff S.L."/>
            <person name="Watanabe T."/>
            <person name="Fukui M."/>
            <person name="Hanada S."/>
            <person name="Tank M."/>
            <person name="Neufeld J.D."/>
        </authorList>
    </citation>
    <scope>NUCLEOTIDE SEQUENCE</scope>
    <source>
        <strain evidence="2">L227-S17</strain>
    </source>
</reference>
<evidence type="ECO:0000313" key="2">
    <source>
        <dbReference type="EMBL" id="WJW69558.1"/>
    </source>
</evidence>
<evidence type="ECO:0000313" key="3">
    <source>
        <dbReference type="Proteomes" id="UP000521676"/>
    </source>
</evidence>
<dbReference type="RefSeq" id="WP_341471439.1">
    <property type="nucleotide sequence ID" value="NZ_CP128400.1"/>
</dbReference>
<dbReference type="PANTHER" id="PTHR38031:SF1">
    <property type="entry name" value="SULFUR CARRIER PROTEIN CYSO"/>
    <property type="match status" value="1"/>
</dbReference>
<dbReference type="EMBL" id="CP128400">
    <property type="protein sequence ID" value="WJW69558.1"/>
    <property type="molecule type" value="Genomic_DNA"/>
</dbReference>
<reference evidence="1 3" key="1">
    <citation type="submission" date="2020-06" db="EMBL/GenBank/DDBJ databases">
        <title>Anoxygenic phototrophic Chloroflexota member uses a Type I reaction center.</title>
        <authorList>
            <person name="Tsuji J.M."/>
            <person name="Shaw N.A."/>
            <person name="Nagashima S."/>
            <person name="Venkiteswaran J."/>
            <person name="Schiff S.L."/>
            <person name="Hanada S."/>
            <person name="Tank M."/>
            <person name="Neufeld J.D."/>
        </authorList>
    </citation>
    <scope>NUCLEOTIDE SEQUENCE [LARGE SCALE GENOMIC DNA]</scope>
    <source>
        <strain evidence="1">L227-S17</strain>
    </source>
</reference>
<dbReference type="SUPFAM" id="SSF54285">
    <property type="entry name" value="MoaD/ThiS"/>
    <property type="match status" value="1"/>
</dbReference>
<dbReference type="Gene3D" id="3.10.20.30">
    <property type="match status" value="1"/>
</dbReference>
<protein>
    <submittedName>
        <fullName evidence="1">MoaD family protein</fullName>
    </submittedName>
</protein>
<dbReference type="InterPro" id="IPR052045">
    <property type="entry name" value="Sulfur_Carrier/Prot_Modifier"/>
</dbReference>
<dbReference type="InterPro" id="IPR054834">
    <property type="entry name" value="SAMP1_3"/>
</dbReference>
<proteinExistence type="predicted"/>
<keyword evidence="4" id="KW-1185">Reference proteome</keyword>
<dbReference type="Proteomes" id="UP000521676">
    <property type="component" value="Unassembled WGS sequence"/>
</dbReference>
<dbReference type="Pfam" id="PF02597">
    <property type="entry name" value="ThiS"/>
    <property type="match status" value="1"/>
</dbReference>
<dbReference type="InterPro" id="IPR010038">
    <property type="entry name" value="MoaD_arc-typ"/>
</dbReference>
<dbReference type="InterPro" id="IPR016155">
    <property type="entry name" value="Mopterin_synth/thiamin_S_b"/>
</dbReference>
<dbReference type="AlphaFoldDB" id="A0A8T7M6F0"/>
<organism evidence="1 3">
    <name type="scientific">Candidatus Chlorohelix allophototropha</name>
    <dbReference type="NCBI Taxonomy" id="3003348"/>
    <lineage>
        <taxon>Bacteria</taxon>
        <taxon>Bacillati</taxon>
        <taxon>Chloroflexota</taxon>
        <taxon>Chloroflexia</taxon>
        <taxon>Candidatus Chloroheliales</taxon>
        <taxon>Candidatus Chloroheliaceae</taxon>
        <taxon>Candidatus Chlorohelix</taxon>
    </lineage>
</organism>
<dbReference type="NCBIfam" id="TIGR01687">
    <property type="entry name" value="moaD_arch"/>
    <property type="match status" value="1"/>
</dbReference>
<sequence>MSNIKLPPVLRKLSGGVKEVQVEGATVGELLDNLDRKYPTIKNQLLTEDGEIARYVNLYLNDEDVRFLQGLVTPVKESDTIVILPAMSGGSL</sequence>
<accession>A0A8T7M6F0</accession>
<name>A0A8T7M6F0_9CHLR</name>
<dbReference type="NCBIfam" id="NF041918">
    <property type="entry name" value="SAMP1"/>
    <property type="match status" value="1"/>
</dbReference>
<dbReference type="Proteomes" id="UP001431572">
    <property type="component" value="Chromosome 2"/>
</dbReference>